<evidence type="ECO:0000313" key="4">
    <source>
        <dbReference type="Proteomes" id="UP000247454"/>
    </source>
</evidence>
<dbReference type="Gene3D" id="6.10.10.120">
    <property type="entry name" value="Antitoxin ParD1-like"/>
    <property type="match status" value="1"/>
</dbReference>
<dbReference type="PANTHER" id="PTHR36582:SF2">
    <property type="entry name" value="ANTITOXIN PARD"/>
    <property type="match status" value="1"/>
</dbReference>
<name>A0A318T555_9HYPH</name>
<reference evidence="3 4" key="1">
    <citation type="submission" date="2018-06" db="EMBL/GenBank/DDBJ databases">
        <title>Genomic Encyclopedia of Type Strains, Phase III (KMG-III): the genomes of soil and plant-associated and newly described type strains.</title>
        <authorList>
            <person name="Whitman W."/>
        </authorList>
    </citation>
    <scope>NUCLEOTIDE SEQUENCE [LARGE SCALE GENOMIC DNA]</scope>
    <source>
        <strain evidence="3 4">ORS 1419</strain>
    </source>
</reference>
<dbReference type="PANTHER" id="PTHR36582">
    <property type="entry name" value="ANTITOXIN PARD"/>
    <property type="match status" value="1"/>
</dbReference>
<dbReference type="AlphaFoldDB" id="A0A318T555"/>
<proteinExistence type="inferred from homology"/>
<organism evidence="3 4">
    <name type="scientific">Phyllobacterium leguminum</name>
    <dbReference type="NCBI Taxonomy" id="314237"/>
    <lineage>
        <taxon>Bacteria</taxon>
        <taxon>Pseudomonadati</taxon>
        <taxon>Pseudomonadota</taxon>
        <taxon>Alphaproteobacteria</taxon>
        <taxon>Hyphomicrobiales</taxon>
        <taxon>Phyllobacteriaceae</taxon>
        <taxon>Phyllobacterium</taxon>
    </lineage>
</organism>
<dbReference type="EMBL" id="QJTF01000004">
    <property type="protein sequence ID" value="PYE89335.1"/>
    <property type="molecule type" value="Genomic_DNA"/>
</dbReference>
<evidence type="ECO:0000256" key="2">
    <source>
        <dbReference type="ARBA" id="ARBA00022649"/>
    </source>
</evidence>
<dbReference type="SUPFAM" id="SSF47598">
    <property type="entry name" value="Ribbon-helix-helix"/>
    <property type="match status" value="1"/>
</dbReference>
<dbReference type="Pfam" id="PF03693">
    <property type="entry name" value="ParD_antitoxin"/>
    <property type="match status" value="1"/>
</dbReference>
<dbReference type="Proteomes" id="UP000247454">
    <property type="component" value="Unassembled WGS sequence"/>
</dbReference>
<keyword evidence="2" id="KW-1277">Toxin-antitoxin system</keyword>
<dbReference type="GO" id="GO:0006355">
    <property type="term" value="P:regulation of DNA-templated transcription"/>
    <property type="evidence" value="ECO:0007669"/>
    <property type="project" value="InterPro"/>
</dbReference>
<gene>
    <name evidence="3" type="ORF">C7477_104175</name>
</gene>
<sequence length="83" mass="9004">MNVSIGDRWETFVADIVRVGRYGSASEVVREGLRLVEEREQKLKALQVLLDKSIADGGEVSAADIDAALEAKAAQLSKEGFRA</sequence>
<dbReference type="RefSeq" id="WP_110749706.1">
    <property type="nucleotide sequence ID" value="NZ_QJTF01000004.1"/>
</dbReference>
<dbReference type="InterPro" id="IPR022789">
    <property type="entry name" value="ParD"/>
</dbReference>
<dbReference type="InterPro" id="IPR010985">
    <property type="entry name" value="Ribbon_hlx_hlx"/>
</dbReference>
<comment type="caution">
    <text evidence="3">The sequence shown here is derived from an EMBL/GenBank/DDBJ whole genome shotgun (WGS) entry which is preliminary data.</text>
</comment>
<protein>
    <submittedName>
        <fullName evidence="3">Antitoxin ParD1/3/4</fullName>
    </submittedName>
</protein>
<evidence type="ECO:0000256" key="1">
    <source>
        <dbReference type="ARBA" id="ARBA00008580"/>
    </source>
</evidence>
<dbReference type="InterPro" id="IPR038296">
    <property type="entry name" value="ParD_sf"/>
</dbReference>
<evidence type="ECO:0000313" key="3">
    <source>
        <dbReference type="EMBL" id="PYE89335.1"/>
    </source>
</evidence>
<dbReference type="NCBIfam" id="TIGR02606">
    <property type="entry name" value="antidote_CC2985"/>
    <property type="match status" value="1"/>
</dbReference>
<comment type="similarity">
    <text evidence="1">Belongs to the ParD antitoxin family.</text>
</comment>
<accession>A0A318T555</accession>
<keyword evidence="4" id="KW-1185">Reference proteome</keyword>